<organism evidence="1 2">
    <name type="scientific">Coniochaeta ligniaria NRRL 30616</name>
    <dbReference type="NCBI Taxonomy" id="1408157"/>
    <lineage>
        <taxon>Eukaryota</taxon>
        <taxon>Fungi</taxon>
        <taxon>Dikarya</taxon>
        <taxon>Ascomycota</taxon>
        <taxon>Pezizomycotina</taxon>
        <taxon>Sordariomycetes</taxon>
        <taxon>Sordariomycetidae</taxon>
        <taxon>Coniochaetales</taxon>
        <taxon>Coniochaetaceae</taxon>
        <taxon>Coniochaeta</taxon>
    </lineage>
</organism>
<reference evidence="1 2" key="1">
    <citation type="submission" date="2016-10" db="EMBL/GenBank/DDBJ databases">
        <title>Draft genome sequence of Coniochaeta ligniaria NRRL30616, a lignocellulolytic fungus for bioabatement of inhibitors in plant biomass hydrolysates.</title>
        <authorList>
            <consortium name="DOE Joint Genome Institute"/>
            <person name="Jimenez D.J."/>
            <person name="Hector R.E."/>
            <person name="Riley R."/>
            <person name="Sun H."/>
            <person name="Grigoriev I.V."/>
            <person name="Van Elsas J.D."/>
            <person name="Nichols N.N."/>
        </authorList>
    </citation>
    <scope>NUCLEOTIDE SEQUENCE [LARGE SCALE GENOMIC DNA]</scope>
    <source>
        <strain evidence="1 2">NRRL 30616</strain>
    </source>
</reference>
<keyword evidence="2" id="KW-1185">Reference proteome</keyword>
<dbReference type="InParanoid" id="A0A1J7IYK5"/>
<name>A0A1J7IYK5_9PEZI</name>
<gene>
    <name evidence="1" type="ORF">CONLIGDRAFT_274490</name>
</gene>
<accession>A0A1J7IYK5</accession>
<dbReference type="AlphaFoldDB" id="A0A1J7IYK5"/>
<protein>
    <submittedName>
        <fullName evidence="1">Uncharacterized protein</fullName>
    </submittedName>
</protein>
<sequence length="98" mass="11541">MPQSKKKRWLTIVWLFGGAVWATGSRLRCRRGRLSRRCCLYLTEVKTVRCEVLCEIMRWKSRWSVEVWCRFSFLRGQPPSLVADDVSRSEVDEDVNSS</sequence>
<dbReference type="Proteomes" id="UP000182658">
    <property type="component" value="Unassembled WGS sequence"/>
</dbReference>
<dbReference type="EMBL" id="KV875095">
    <property type="protein sequence ID" value="OIW32582.1"/>
    <property type="molecule type" value="Genomic_DNA"/>
</dbReference>
<evidence type="ECO:0000313" key="2">
    <source>
        <dbReference type="Proteomes" id="UP000182658"/>
    </source>
</evidence>
<evidence type="ECO:0000313" key="1">
    <source>
        <dbReference type="EMBL" id="OIW32582.1"/>
    </source>
</evidence>
<proteinExistence type="predicted"/>